<keyword evidence="2" id="KW-1185">Reference proteome</keyword>
<evidence type="ECO:0000313" key="1">
    <source>
        <dbReference type="EMBL" id="CAG9315865.1"/>
    </source>
</evidence>
<comment type="caution">
    <text evidence="1">The sequence shown here is derived from an EMBL/GenBank/DDBJ whole genome shotgun (WGS) entry which is preliminary data.</text>
</comment>
<accession>A0AAU9IVZ6</accession>
<dbReference type="Proteomes" id="UP001162131">
    <property type="component" value="Unassembled WGS sequence"/>
</dbReference>
<organism evidence="1 2">
    <name type="scientific">Blepharisma stoltei</name>
    <dbReference type="NCBI Taxonomy" id="1481888"/>
    <lineage>
        <taxon>Eukaryota</taxon>
        <taxon>Sar</taxon>
        <taxon>Alveolata</taxon>
        <taxon>Ciliophora</taxon>
        <taxon>Postciliodesmatophora</taxon>
        <taxon>Heterotrichea</taxon>
        <taxon>Heterotrichida</taxon>
        <taxon>Blepharismidae</taxon>
        <taxon>Blepharisma</taxon>
    </lineage>
</organism>
<dbReference type="EMBL" id="CAJZBQ010000014">
    <property type="protein sequence ID" value="CAG9315865.1"/>
    <property type="molecule type" value="Genomic_DNA"/>
</dbReference>
<sequence>MKSEIDEINQEYVNDNTTRSVFQMGKTASNTSEKGSRLGIDREFANDCAKTFSELKELRKNEKKDIARALKDKIGEVPNRLEVKYENPEWWMKDPLMKTSKDLEKRNVLELRASLGLAAPTEVKELSKIPSTTYLQSPRAKTLEELKAMRKEEMLNQLHQKIDYSHASREKKMIEREMKNLYYIPEGVEFPTIRKIKEDVRIQTNEHNIQTFSNNTIGVHGHELPKFAEAQKDYWTIRDSYQPNPKFSTRTSLRMSQRNWAKPDIYDEPIEPKTGKILPRSLSEAKVTDKPNHIWPFQVYAPVEGDEPENSKPKHKYRLSTIVNYFLHSAAKMGISLAPLGDQPGLHMTQEIKESTKTQIIPAESGSQLLNSPMLGKSPTVAMVGKKFPLAKVPKSPIRSNGFIKFNNIDN</sequence>
<dbReference type="AlphaFoldDB" id="A0AAU9IVZ6"/>
<reference evidence="1" key="1">
    <citation type="submission" date="2021-09" db="EMBL/GenBank/DDBJ databases">
        <authorList>
            <consortium name="AG Swart"/>
            <person name="Singh M."/>
            <person name="Singh A."/>
            <person name="Seah K."/>
            <person name="Emmerich C."/>
        </authorList>
    </citation>
    <scope>NUCLEOTIDE SEQUENCE</scope>
    <source>
        <strain evidence="1">ATCC30299</strain>
    </source>
</reference>
<gene>
    <name evidence="1" type="ORF">BSTOLATCC_MIC14609</name>
</gene>
<protein>
    <submittedName>
        <fullName evidence="1">Uncharacterized protein</fullName>
    </submittedName>
</protein>
<evidence type="ECO:0000313" key="2">
    <source>
        <dbReference type="Proteomes" id="UP001162131"/>
    </source>
</evidence>
<name>A0AAU9IVZ6_9CILI</name>
<proteinExistence type="predicted"/>